<dbReference type="CDD" id="cd06257">
    <property type="entry name" value="DnaJ"/>
    <property type="match status" value="1"/>
</dbReference>
<accession>A0AAD8YG66</accession>
<dbReference type="PROSITE" id="PS50076">
    <property type="entry name" value="DNAJ_2"/>
    <property type="match status" value="1"/>
</dbReference>
<gene>
    <name evidence="3" type="ORF">QTG54_003441</name>
</gene>
<organism evidence="3 4">
    <name type="scientific">Skeletonema marinoi</name>
    <dbReference type="NCBI Taxonomy" id="267567"/>
    <lineage>
        <taxon>Eukaryota</taxon>
        <taxon>Sar</taxon>
        <taxon>Stramenopiles</taxon>
        <taxon>Ochrophyta</taxon>
        <taxon>Bacillariophyta</taxon>
        <taxon>Coscinodiscophyceae</taxon>
        <taxon>Thalassiosirophycidae</taxon>
        <taxon>Thalassiosirales</taxon>
        <taxon>Skeletonemataceae</taxon>
        <taxon>Skeletonema</taxon>
        <taxon>Skeletonema marinoi-dohrnii complex</taxon>
    </lineage>
</organism>
<evidence type="ECO:0000259" key="2">
    <source>
        <dbReference type="PROSITE" id="PS50076"/>
    </source>
</evidence>
<proteinExistence type="predicted"/>
<dbReference type="Pfam" id="PF00226">
    <property type="entry name" value="DnaJ"/>
    <property type="match status" value="1"/>
</dbReference>
<dbReference type="PRINTS" id="PR00625">
    <property type="entry name" value="JDOMAIN"/>
</dbReference>
<dbReference type="InterPro" id="IPR050817">
    <property type="entry name" value="DjlA_DnaK_co-chaperone"/>
</dbReference>
<name>A0AAD8YG66_9STRA</name>
<protein>
    <recommendedName>
        <fullName evidence="2">J domain-containing protein</fullName>
    </recommendedName>
</protein>
<dbReference type="Gene3D" id="1.10.287.110">
    <property type="entry name" value="DnaJ domain"/>
    <property type="match status" value="1"/>
</dbReference>
<feature type="domain" description="J" evidence="2">
    <location>
        <begin position="60"/>
        <end position="134"/>
    </location>
</feature>
<comment type="caution">
    <text evidence="3">The sequence shown here is derived from an EMBL/GenBank/DDBJ whole genome shotgun (WGS) entry which is preliminary data.</text>
</comment>
<feature type="compositionally biased region" description="Low complexity" evidence="1">
    <location>
        <begin position="145"/>
        <end position="196"/>
    </location>
</feature>
<evidence type="ECO:0000313" key="4">
    <source>
        <dbReference type="Proteomes" id="UP001224775"/>
    </source>
</evidence>
<dbReference type="PANTHER" id="PTHR24074">
    <property type="entry name" value="CO-CHAPERONE PROTEIN DJLA"/>
    <property type="match status" value="1"/>
</dbReference>
<dbReference type="SUPFAM" id="SSF46565">
    <property type="entry name" value="Chaperone J-domain"/>
    <property type="match status" value="1"/>
</dbReference>
<keyword evidence="4" id="KW-1185">Reference proteome</keyword>
<reference evidence="3" key="1">
    <citation type="submission" date="2023-06" db="EMBL/GenBank/DDBJ databases">
        <title>Survivors Of The Sea: Transcriptome response of Skeletonema marinoi to long-term dormancy.</title>
        <authorList>
            <person name="Pinder M.I.M."/>
            <person name="Kourtchenko O."/>
            <person name="Robertson E.K."/>
            <person name="Larsson T."/>
            <person name="Maumus F."/>
            <person name="Osuna-Cruz C.M."/>
            <person name="Vancaester E."/>
            <person name="Stenow R."/>
            <person name="Vandepoele K."/>
            <person name="Ploug H."/>
            <person name="Bruchert V."/>
            <person name="Godhe A."/>
            <person name="Topel M."/>
        </authorList>
    </citation>
    <scope>NUCLEOTIDE SEQUENCE</scope>
    <source>
        <strain evidence="3">R05AC</strain>
    </source>
</reference>
<evidence type="ECO:0000256" key="1">
    <source>
        <dbReference type="SAM" id="MobiDB-lite"/>
    </source>
</evidence>
<evidence type="ECO:0000313" key="3">
    <source>
        <dbReference type="EMBL" id="KAK1745517.1"/>
    </source>
</evidence>
<dbReference type="SMART" id="SM00271">
    <property type="entry name" value="DnaJ"/>
    <property type="match status" value="1"/>
</dbReference>
<dbReference type="AlphaFoldDB" id="A0AAD8YG66"/>
<dbReference type="InterPro" id="IPR036869">
    <property type="entry name" value="J_dom_sf"/>
</dbReference>
<dbReference type="Proteomes" id="UP001224775">
    <property type="component" value="Unassembled WGS sequence"/>
</dbReference>
<dbReference type="InterPro" id="IPR001623">
    <property type="entry name" value="DnaJ_domain"/>
</dbReference>
<sequence length="227" mass="24977">MPSSILGAPLVRLDNSEGRVLSLGFGEALFLQVIHCTQTYISKDDRKMVFFSPHGEPLCNPYLILETEFGASDDDIAKAYKKLMLQLHPDKQPVDQSEEEAEEVSRRFHAVMGAKSFLLDGEHLASRREYDARLAAKEKANTAAAAREATRVKTQARQAAQAKAQQQKQQQSAPSSPQSTSVKVHSASKTKATTKSTSKKVEPSKGGINKTEDTCHSYDTPVLVEFI</sequence>
<feature type="region of interest" description="Disordered" evidence="1">
    <location>
        <begin position="145"/>
        <end position="215"/>
    </location>
</feature>
<dbReference type="EMBL" id="JATAAI010000005">
    <property type="protein sequence ID" value="KAK1745517.1"/>
    <property type="molecule type" value="Genomic_DNA"/>
</dbReference>